<protein>
    <submittedName>
        <fullName evidence="2">Uncharacterized protein</fullName>
    </submittedName>
</protein>
<keyword evidence="1" id="KW-1133">Transmembrane helix</keyword>
<sequence>MTKRVGFPWPRFGIAALMVLIFYSAGAFVGFGFGLVKGVDAKLDKRIAAMRSQVYPCSYRVHDLWTQASSPGMGDLESQEEFVSELMNDVCRDRWEKNGGPCSVGVMPGAIVIFASSIDHEIVRAYIEGRRKQIAVVTREKWSNTETTASDS</sequence>
<name>A0ABT0TZ59_9BACT</name>
<evidence type="ECO:0000313" key="3">
    <source>
        <dbReference type="Proteomes" id="UP001202961"/>
    </source>
</evidence>
<dbReference type="RefSeq" id="WP_250927446.1">
    <property type="nucleotide sequence ID" value="NZ_JAMQBK010000013.1"/>
</dbReference>
<comment type="caution">
    <text evidence="2">The sequence shown here is derived from an EMBL/GenBank/DDBJ whole genome shotgun (WGS) entry which is preliminary data.</text>
</comment>
<keyword evidence="1" id="KW-0472">Membrane</keyword>
<evidence type="ECO:0000256" key="1">
    <source>
        <dbReference type="SAM" id="Phobius"/>
    </source>
</evidence>
<organism evidence="2 3">
    <name type="scientific">Aporhodopirellula aestuarii</name>
    <dbReference type="NCBI Taxonomy" id="2950107"/>
    <lineage>
        <taxon>Bacteria</taxon>
        <taxon>Pseudomonadati</taxon>
        <taxon>Planctomycetota</taxon>
        <taxon>Planctomycetia</taxon>
        <taxon>Pirellulales</taxon>
        <taxon>Pirellulaceae</taxon>
        <taxon>Aporhodopirellula</taxon>
    </lineage>
</organism>
<evidence type="ECO:0000313" key="2">
    <source>
        <dbReference type="EMBL" id="MCM2369776.1"/>
    </source>
</evidence>
<dbReference type="EMBL" id="JAMQBK010000013">
    <property type="protein sequence ID" value="MCM2369776.1"/>
    <property type="molecule type" value="Genomic_DNA"/>
</dbReference>
<keyword evidence="1" id="KW-0812">Transmembrane</keyword>
<keyword evidence="3" id="KW-1185">Reference proteome</keyword>
<accession>A0ABT0TZ59</accession>
<dbReference type="Proteomes" id="UP001202961">
    <property type="component" value="Unassembled WGS sequence"/>
</dbReference>
<reference evidence="2 3" key="1">
    <citation type="journal article" date="2022" name="Syst. Appl. Microbiol.">
        <title>Rhodopirellula aestuarii sp. nov., a novel member of the genus Rhodopirellula isolated from brackish sediments collected in the Tagus River estuary, Portugal.</title>
        <authorList>
            <person name="Vitorino I.R."/>
            <person name="Klimek D."/>
            <person name="Calusinska M."/>
            <person name="Lobo-da-Cunha A."/>
            <person name="Vasconcelos V."/>
            <person name="Lage O.M."/>
        </authorList>
    </citation>
    <scope>NUCLEOTIDE SEQUENCE [LARGE SCALE GENOMIC DNA]</scope>
    <source>
        <strain evidence="2 3">ICT_H3.1</strain>
    </source>
</reference>
<proteinExistence type="predicted"/>
<gene>
    <name evidence="2" type="ORF">NB063_03990</name>
</gene>
<feature type="transmembrane region" description="Helical" evidence="1">
    <location>
        <begin position="12"/>
        <end position="36"/>
    </location>
</feature>